<organism evidence="3">
    <name type="scientific">Leptolyngbya sp. NK1-12</name>
    <dbReference type="NCBI Taxonomy" id="2547451"/>
    <lineage>
        <taxon>Bacteria</taxon>
        <taxon>Bacillati</taxon>
        <taxon>Cyanobacteriota</taxon>
        <taxon>Cyanophyceae</taxon>
        <taxon>Leptolyngbyales</taxon>
        <taxon>Leptolyngbyaceae</taxon>
        <taxon>Leptolyngbya group</taxon>
        <taxon>Leptolyngbya</taxon>
    </lineage>
</organism>
<proteinExistence type="predicted"/>
<protein>
    <submittedName>
        <fullName evidence="3">Ferrous iron transport protein A</fullName>
    </submittedName>
</protein>
<evidence type="ECO:0000313" key="3">
    <source>
        <dbReference type="EMBL" id="WNZ26940.1"/>
    </source>
</evidence>
<sequence>MHKSFSAQDSSLKLLRFGERGMITSIHTLRDATAQALRSMGLTPGRTITLEQRFPRFIVRIGNTCHALDETAINAIYVRVIQHSTLSH</sequence>
<feature type="domain" description="Ferrous iron transporter FeoA-like" evidence="2">
    <location>
        <begin position="10"/>
        <end position="80"/>
    </location>
</feature>
<dbReference type="AlphaFoldDB" id="A0AA97AIQ6"/>
<reference evidence="3" key="1">
    <citation type="submission" date="2020-05" db="EMBL/GenBank/DDBJ databases">
        <authorList>
            <person name="Zhu T."/>
            <person name="Keshari N."/>
            <person name="Lu X."/>
        </authorList>
    </citation>
    <scope>NUCLEOTIDE SEQUENCE</scope>
    <source>
        <strain evidence="3">NK1-12</strain>
    </source>
</reference>
<evidence type="ECO:0000256" key="1">
    <source>
        <dbReference type="ARBA" id="ARBA00023004"/>
    </source>
</evidence>
<gene>
    <name evidence="3" type="ORF">HJG54_28855</name>
</gene>
<dbReference type="SUPFAM" id="SSF50037">
    <property type="entry name" value="C-terminal domain of transcriptional repressors"/>
    <property type="match status" value="1"/>
</dbReference>
<dbReference type="Pfam" id="PF04023">
    <property type="entry name" value="FeoA"/>
    <property type="match status" value="1"/>
</dbReference>
<dbReference type="InterPro" id="IPR007167">
    <property type="entry name" value="Fe-transptr_FeoA-like"/>
</dbReference>
<dbReference type="GO" id="GO:0046914">
    <property type="term" value="F:transition metal ion binding"/>
    <property type="evidence" value="ECO:0007669"/>
    <property type="project" value="InterPro"/>
</dbReference>
<dbReference type="InterPro" id="IPR008988">
    <property type="entry name" value="Transcriptional_repressor_C"/>
</dbReference>
<accession>A0AA97AIQ6</accession>
<evidence type="ECO:0000259" key="2">
    <source>
        <dbReference type="SMART" id="SM00899"/>
    </source>
</evidence>
<name>A0AA97AIQ6_9CYAN</name>
<dbReference type="SMART" id="SM00899">
    <property type="entry name" value="FeoA"/>
    <property type="match status" value="1"/>
</dbReference>
<dbReference type="EMBL" id="CP053587">
    <property type="protein sequence ID" value="WNZ26940.1"/>
    <property type="molecule type" value="Genomic_DNA"/>
</dbReference>
<dbReference type="Gene3D" id="2.30.30.90">
    <property type="match status" value="1"/>
</dbReference>
<dbReference type="InterPro" id="IPR038157">
    <property type="entry name" value="FeoA_core_dom"/>
</dbReference>
<dbReference type="RefSeq" id="WP_316436513.1">
    <property type="nucleotide sequence ID" value="NZ_CP053587.1"/>
</dbReference>
<keyword evidence="1" id="KW-0408">Iron</keyword>